<dbReference type="STRING" id="693977.Deipr_0779"/>
<gene>
    <name evidence="2" type="ordered locus">Deipr_0779</name>
</gene>
<dbReference type="Proteomes" id="UP000007718">
    <property type="component" value="Chromosome"/>
</dbReference>
<feature type="transmembrane region" description="Helical" evidence="1">
    <location>
        <begin position="7"/>
        <end position="27"/>
    </location>
</feature>
<dbReference type="RefSeq" id="WP_013614544.1">
    <property type="nucleotide sequence ID" value="NC_015161.1"/>
</dbReference>
<keyword evidence="1" id="KW-1133">Transmembrane helix</keyword>
<organism evidence="2 3">
    <name type="scientific">Deinococcus proteolyticus (strain ATCC 35074 / DSM 20540 / JCM 6276 / NBRC 101906 / NCIMB 13154 / VKM Ac-1939 / CCM 2703 / MRP)</name>
    <dbReference type="NCBI Taxonomy" id="693977"/>
    <lineage>
        <taxon>Bacteria</taxon>
        <taxon>Thermotogati</taxon>
        <taxon>Deinococcota</taxon>
        <taxon>Deinococci</taxon>
        <taxon>Deinococcales</taxon>
        <taxon>Deinococcaceae</taxon>
        <taxon>Deinococcus</taxon>
    </lineage>
</organism>
<dbReference type="KEGG" id="dpt:Deipr_0779"/>
<protein>
    <submittedName>
        <fullName evidence="2">Uncharacterized protein</fullName>
    </submittedName>
</protein>
<sequence>MHAPPWRIWLVTFLIIAWGGLAMRFFFVKHDPVLGGLATVLALMNAFFLWQMTRRRPQ</sequence>
<dbReference type="EMBL" id="CP002536">
    <property type="protein sequence ID" value="ADY25935.1"/>
    <property type="molecule type" value="Genomic_DNA"/>
</dbReference>
<feature type="transmembrane region" description="Helical" evidence="1">
    <location>
        <begin position="33"/>
        <end position="50"/>
    </location>
</feature>
<keyword evidence="1" id="KW-0812">Transmembrane</keyword>
<evidence type="ECO:0000256" key="1">
    <source>
        <dbReference type="SAM" id="Phobius"/>
    </source>
</evidence>
<reference evidence="3" key="1">
    <citation type="submission" date="2011-02" db="EMBL/GenBank/DDBJ databases">
        <title>The complete sequence of chromosome of Deinococcus proteolyticus DSM 20540.</title>
        <authorList>
            <consortium name="US DOE Joint Genome Institute (JGI-PGF)"/>
            <person name="Lucas S."/>
            <person name="Copeland A."/>
            <person name="Lapidus A."/>
            <person name="Bruce D."/>
            <person name="Goodwin L."/>
            <person name="Pitluck S."/>
            <person name="Kyrpides N."/>
            <person name="Mavromatis K."/>
            <person name="Pagani I."/>
            <person name="Ivanova N."/>
            <person name="Ovchinnikova G."/>
            <person name="Zeytun A."/>
            <person name="Detter J.C."/>
            <person name="Han C."/>
            <person name="Land M."/>
            <person name="Hauser L."/>
            <person name="Markowitz V."/>
            <person name="Cheng J.-F."/>
            <person name="Hugenholtz P."/>
            <person name="Woyke T."/>
            <person name="Wu D."/>
            <person name="Pukall R."/>
            <person name="Steenblock K."/>
            <person name="Brambilla E."/>
            <person name="Klenk H.-P."/>
            <person name="Eisen J.A."/>
        </authorList>
    </citation>
    <scope>NUCLEOTIDE SEQUENCE [LARGE SCALE GENOMIC DNA]</scope>
    <source>
        <strain evidence="3">ATCC 35074 / DSM 20540 / JCM 6276 / NBRC 101906 / NCIMB 13154 / VKM Ac-1939 / CCM 2703 / MRP</strain>
    </source>
</reference>
<dbReference type="AlphaFoldDB" id="F0RLU6"/>
<evidence type="ECO:0000313" key="2">
    <source>
        <dbReference type="EMBL" id="ADY25935.1"/>
    </source>
</evidence>
<accession>F0RLU6</accession>
<keyword evidence="1" id="KW-0472">Membrane</keyword>
<proteinExistence type="predicted"/>
<keyword evidence="3" id="KW-1185">Reference proteome</keyword>
<name>F0RLU6_DEIPM</name>
<reference evidence="2 3" key="2">
    <citation type="journal article" date="2012" name="Stand. Genomic Sci.">
        <title>Complete genome sequence of the orange-red pigmented, radioresistant Deinococcus proteolyticus type strain (MRP(T)).</title>
        <authorList>
            <person name="Copeland A."/>
            <person name="Zeytun A."/>
            <person name="Yassawong M."/>
            <person name="Nolan M."/>
            <person name="Lucas S."/>
            <person name="Hammon N."/>
            <person name="Deshpande S."/>
            <person name="Cheng J.F."/>
            <person name="Han C."/>
            <person name="Tapia R."/>
            <person name="Goodwin L.A."/>
            <person name="Pitluck S."/>
            <person name="Mavromatis K."/>
            <person name="Liolios K."/>
            <person name="Pagani I."/>
            <person name="Ivanova N."/>
            <person name="Mikhailova N."/>
            <person name="Pati A."/>
            <person name="Chen A."/>
            <person name="Palaniappan K."/>
            <person name="Land M."/>
            <person name="Hauser L."/>
            <person name="Jeffries C.D."/>
            <person name="Brambilla E.M."/>
            <person name="Rohde M."/>
            <person name="Sikorski J."/>
            <person name="Pukall R."/>
            <person name="Goker M."/>
            <person name="Detter J.C."/>
            <person name="Woyke T."/>
            <person name="Bristow J."/>
            <person name="Eisen J.A."/>
            <person name="Markowitz V."/>
            <person name="Hugenholtz P."/>
            <person name="Kyrpides N.C."/>
            <person name="Klenk H.P."/>
            <person name="Lapidus A."/>
        </authorList>
    </citation>
    <scope>NUCLEOTIDE SEQUENCE [LARGE SCALE GENOMIC DNA]</scope>
    <source>
        <strain evidence="3">ATCC 35074 / DSM 20540 / JCM 6276 / NBRC 101906 / NCIMB 13154 / VKM Ac-1939 / CCM 2703 / MRP</strain>
    </source>
</reference>
<dbReference type="HOGENOM" id="CLU_3006689_0_0_0"/>
<evidence type="ECO:0000313" key="3">
    <source>
        <dbReference type="Proteomes" id="UP000007718"/>
    </source>
</evidence>